<accession>A0A0F8W2T3</accession>
<protein>
    <submittedName>
        <fullName evidence="1">Uncharacterized protein</fullName>
    </submittedName>
</protein>
<evidence type="ECO:0000313" key="1">
    <source>
        <dbReference type="EMBL" id="KKK50893.1"/>
    </source>
</evidence>
<sequence>MRLLDTQTDVVVEVPENVACADHDDQGEYMWTEGNYGCDCNRALFHARARGVPDPEEKDLVCGEDRFVLLGAPWQSVPFLIERLRA</sequence>
<dbReference type="AlphaFoldDB" id="A0A0F8W2T3"/>
<organism evidence="1">
    <name type="scientific">marine sediment metagenome</name>
    <dbReference type="NCBI Taxonomy" id="412755"/>
    <lineage>
        <taxon>unclassified sequences</taxon>
        <taxon>metagenomes</taxon>
        <taxon>ecological metagenomes</taxon>
    </lineage>
</organism>
<dbReference type="EMBL" id="LAZR01067790">
    <property type="protein sequence ID" value="KKK50893.1"/>
    <property type="molecule type" value="Genomic_DNA"/>
</dbReference>
<reference evidence="1" key="1">
    <citation type="journal article" date="2015" name="Nature">
        <title>Complex archaea that bridge the gap between prokaryotes and eukaryotes.</title>
        <authorList>
            <person name="Spang A."/>
            <person name="Saw J.H."/>
            <person name="Jorgensen S.L."/>
            <person name="Zaremba-Niedzwiedzka K."/>
            <person name="Martijn J."/>
            <person name="Lind A.E."/>
            <person name="van Eijk R."/>
            <person name="Schleper C."/>
            <person name="Guy L."/>
            <person name="Ettema T.J."/>
        </authorList>
    </citation>
    <scope>NUCLEOTIDE SEQUENCE</scope>
</reference>
<comment type="caution">
    <text evidence="1">The sequence shown here is derived from an EMBL/GenBank/DDBJ whole genome shotgun (WGS) entry which is preliminary data.</text>
</comment>
<proteinExistence type="predicted"/>
<gene>
    <name evidence="1" type="ORF">LCGC14_3120450</name>
</gene>
<name>A0A0F8W2T3_9ZZZZ</name>